<organism evidence="1 2">
    <name type="scientific">Dallia pectoralis</name>
    <name type="common">Alaska blackfish</name>
    <dbReference type="NCBI Taxonomy" id="75939"/>
    <lineage>
        <taxon>Eukaryota</taxon>
        <taxon>Metazoa</taxon>
        <taxon>Chordata</taxon>
        <taxon>Craniata</taxon>
        <taxon>Vertebrata</taxon>
        <taxon>Euteleostomi</taxon>
        <taxon>Actinopterygii</taxon>
        <taxon>Neopterygii</taxon>
        <taxon>Teleostei</taxon>
        <taxon>Protacanthopterygii</taxon>
        <taxon>Esociformes</taxon>
        <taxon>Umbridae</taxon>
        <taxon>Dallia</taxon>
    </lineage>
</organism>
<accession>A0ACC2FC06</accession>
<evidence type="ECO:0000313" key="2">
    <source>
        <dbReference type="Proteomes" id="UP001157502"/>
    </source>
</evidence>
<name>A0ACC2FC06_DALPE</name>
<protein>
    <submittedName>
        <fullName evidence="1">Uncharacterized protein</fullName>
    </submittedName>
</protein>
<reference evidence="1" key="1">
    <citation type="submission" date="2021-05" db="EMBL/GenBank/DDBJ databases">
        <authorList>
            <person name="Pan Q."/>
            <person name="Jouanno E."/>
            <person name="Zahm M."/>
            <person name="Klopp C."/>
            <person name="Cabau C."/>
            <person name="Louis A."/>
            <person name="Berthelot C."/>
            <person name="Parey E."/>
            <person name="Roest Crollius H."/>
            <person name="Montfort J."/>
            <person name="Robinson-Rechavi M."/>
            <person name="Bouchez O."/>
            <person name="Lampietro C."/>
            <person name="Lopez Roques C."/>
            <person name="Donnadieu C."/>
            <person name="Postlethwait J."/>
            <person name="Bobe J."/>
            <person name="Dillon D."/>
            <person name="Chandos A."/>
            <person name="von Hippel F."/>
            <person name="Guiguen Y."/>
        </authorList>
    </citation>
    <scope>NUCLEOTIDE SEQUENCE</scope>
    <source>
        <strain evidence="1">YG-Jan2019</strain>
    </source>
</reference>
<dbReference type="EMBL" id="CM055757">
    <property type="protein sequence ID" value="KAJ7988833.1"/>
    <property type="molecule type" value="Genomic_DNA"/>
</dbReference>
<sequence length="181" mass="19107">MVHLSLWALLKSTEQSSGELRLGPRRILSPRCDLAVFRGQQEEPHGVPHCLLSPCCAENPTSSRDGAGASTGSREGGRQNCGGGRLVPKCSATVGLAAQSLKSPETKPQRPADPVKARPNDAPAAAPHRHTELQQRPCVIRLGLHHSSNTHNGSQGPATGGLGGGGWRRETRARGGKRESL</sequence>
<comment type="caution">
    <text evidence="1">The sequence shown here is derived from an EMBL/GenBank/DDBJ whole genome shotgun (WGS) entry which is preliminary data.</text>
</comment>
<keyword evidence="2" id="KW-1185">Reference proteome</keyword>
<proteinExistence type="predicted"/>
<dbReference type="Proteomes" id="UP001157502">
    <property type="component" value="Chromosome 30"/>
</dbReference>
<evidence type="ECO:0000313" key="1">
    <source>
        <dbReference type="EMBL" id="KAJ7988833.1"/>
    </source>
</evidence>
<gene>
    <name evidence="1" type="ORF">DPEC_G00313290</name>
</gene>